<dbReference type="AlphaFoldDB" id="A0AAV4B1S5"/>
<keyword evidence="2" id="KW-1185">Reference proteome</keyword>
<sequence length="139" mass="16104">MTCSGILQALGSWYIQETVKNLKLGDELSREKRREFARVVKLFSIFSDCPGFTTVEEHCIDLTSSTPTTVPSILRYGADVVRRARGYREFGNYMKKKFSLRTSSRRGKEKDVYNRVFIDYWRCNKLTVFNAHPPTCSKT</sequence>
<organism evidence="1 2">
    <name type="scientific">Plakobranchus ocellatus</name>
    <dbReference type="NCBI Taxonomy" id="259542"/>
    <lineage>
        <taxon>Eukaryota</taxon>
        <taxon>Metazoa</taxon>
        <taxon>Spiralia</taxon>
        <taxon>Lophotrochozoa</taxon>
        <taxon>Mollusca</taxon>
        <taxon>Gastropoda</taxon>
        <taxon>Heterobranchia</taxon>
        <taxon>Euthyneura</taxon>
        <taxon>Panpulmonata</taxon>
        <taxon>Sacoglossa</taxon>
        <taxon>Placobranchoidea</taxon>
        <taxon>Plakobranchidae</taxon>
        <taxon>Plakobranchus</taxon>
    </lineage>
</organism>
<name>A0AAV4B1S5_9GAST</name>
<comment type="caution">
    <text evidence="1">The sequence shown here is derived from an EMBL/GenBank/DDBJ whole genome shotgun (WGS) entry which is preliminary data.</text>
</comment>
<accession>A0AAV4B1S5</accession>
<proteinExistence type="predicted"/>
<protein>
    <submittedName>
        <fullName evidence="1">Zinc finger protein</fullName>
    </submittedName>
</protein>
<dbReference type="Proteomes" id="UP000735302">
    <property type="component" value="Unassembled WGS sequence"/>
</dbReference>
<reference evidence="1 2" key="1">
    <citation type="journal article" date="2021" name="Elife">
        <title>Chloroplast acquisition without the gene transfer in kleptoplastic sea slugs, Plakobranchus ocellatus.</title>
        <authorList>
            <person name="Maeda T."/>
            <person name="Takahashi S."/>
            <person name="Yoshida T."/>
            <person name="Shimamura S."/>
            <person name="Takaki Y."/>
            <person name="Nagai Y."/>
            <person name="Toyoda A."/>
            <person name="Suzuki Y."/>
            <person name="Arimoto A."/>
            <person name="Ishii H."/>
            <person name="Satoh N."/>
            <person name="Nishiyama T."/>
            <person name="Hasebe M."/>
            <person name="Maruyama T."/>
            <person name="Minagawa J."/>
            <person name="Obokata J."/>
            <person name="Shigenobu S."/>
        </authorList>
    </citation>
    <scope>NUCLEOTIDE SEQUENCE [LARGE SCALE GENOMIC DNA]</scope>
</reference>
<evidence type="ECO:0000313" key="2">
    <source>
        <dbReference type="Proteomes" id="UP000735302"/>
    </source>
</evidence>
<gene>
    <name evidence="1" type="ORF">PoB_004045900</name>
</gene>
<dbReference type="EMBL" id="BLXT01004521">
    <property type="protein sequence ID" value="GFO13954.1"/>
    <property type="molecule type" value="Genomic_DNA"/>
</dbReference>
<evidence type="ECO:0000313" key="1">
    <source>
        <dbReference type="EMBL" id="GFO13954.1"/>
    </source>
</evidence>